<feature type="chain" id="PRO_5043097113" description="Dirigent protein" evidence="4">
    <location>
        <begin position="26"/>
        <end position="194"/>
    </location>
</feature>
<comment type="subcellular location">
    <subcellularLocation>
        <location evidence="4">Secreted</location>
        <location evidence="4">Extracellular space</location>
        <location evidence="4">Apoplast</location>
    </subcellularLocation>
</comment>
<comment type="subunit">
    <text evidence="2 4">Homodimer.</text>
</comment>
<comment type="function">
    <text evidence="4">Dirigent proteins impart stereoselectivity on the phenoxy radical-coupling reaction, yielding optically active lignans from two molecules of coniferyl alcohol in the biosynthesis of lignans, flavonolignans, and alkaloids and thus plays a central role in plant secondary metabolism.</text>
</comment>
<comment type="similarity">
    <text evidence="1 4">Belongs to the plant dirigent protein family.</text>
</comment>
<comment type="caution">
    <text evidence="5">The sequence shown here is derived from an EMBL/GenBank/DDBJ whole genome shotgun (WGS) entry which is preliminary data.</text>
</comment>
<evidence type="ECO:0000256" key="4">
    <source>
        <dbReference type="RuleBase" id="RU363099"/>
    </source>
</evidence>
<reference evidence="5 6" key="1">
    <citation type="submission" date="2024-01" db="EMBL/GenBank/DDBJ databases">
        <authorList>
            <person name="Waweru B."/>
        </authorList>
    </citation>
    <scope>NUCLEOTIDE SEQUENCE [LARGE SCALE GENOMIC DNA]</scope>
</reference>
<dbReference type="PANTHER" id="PTHR47586">
    <property type="entry name" value="DIRIGENT PROTEIN"/>
    <property type="match status" value="1"/>
</dbReference>
<name>A0AAV1SR93_9ROSI</name>
<keyword evidence="4" id="KW-0052">Apoplast</keyword>
<dbReference type="Pfam" id="PF03018">
    <property type="entry name" value="Dirigent"/>
    <property type="match status" value="1"/>
</dbReference>
<dbReference type="GO" id="GO:0009699">
    <property type="term" value="P:phenylpropanoid biosynthetic process"/>
    <property type="evidence" value="ECO:0007669"/>
    <property type="project" value="UniProtKB-ARBA"/>
</dbReference>
<keyword evidence="4" id="KW-0732">Signal</keyword>
<proteinExistence type="inferred from homology"/>
<dbReference type="GO" id="GO:0048046">
    <property type="term" value="C:apoplast"/>
    <property type="evidence" value="ECO:0007669"/>
    <property type="project" value="UniProtKB-SubCell"/>
</dbReference>
<dbReference type="InterPro" id="IPR044859">
    <property type="entry name" value="Allene_oxi_cyc_Dirigent"/>
</dbReference>
<evidence type="ECO:0000256" key="3">
    <source>
        <dbReference type="ARBA" id="ARBA00022525"/>
    </source>
</evidence>
<dbReference type="Gene3D" id="2.40.480.10">
    <property type="entry name" value="Allene oxide cyclase-like"/>
    <property type="match status" value="1"/>
</dbReference>
<evidence type="ECO:0000313" key="5">
    <source>
        <dbReference type="EMBL" id="CAK7355542.1"/>
    </source>
</evidence>
<dbReference type="Proteomes" id="UP001314170">
    <property type="component" value="Unassembled WGS sequence"/>
</dbReference>
<evidence type="ECO:0000256" key="1">
    <source>
        <dbReference type="ARBA" id="ARBA00010746"/>
    </source>
</evidence>
<protein>
    <recommendedName>
        <fullName evidence="4">Dirigent protein</fullName>
    </recommendedName>
</protein>
<keyword evidence="6" id="KW-1185">Reference proteome</keyword>
<evidence type="ECO:0000256" key="2">
    <source>
        <dbReference type="ARBA" id="ARBA00011738"/>
    </source>
</evidence>
<gene>
    <name evidence="5" type="ORF">DCAF_LOCUS25802</name>
</gene>
<accession>A0AAV1SR93</accession>
<feature type="signal peptide" evidence="4">
    <location>
        <begin position="1"/>
        <end position="25"/>
    </location>
</feature>
<dbReference type="InterPro" id="IPR004265">
    <property type="entry name" value="Dirigent"/>
</dbReference>
<dbReference type="EMBL" id="CAWUPB010001195">
    <property type="protein sequence ID" value="CAK7355542.1"/>
    <property type="molecule type" value="Genomic_DNA"/>
</dbReference>
<evidence type="ECO:0000313" key="6">
    <source>
        <dbReference type="Proteomes" id="UP001314170"/>
    </source>
</evidence>
<keyword evidence="3 4" id="KW-0964">Secreted</keyword>
<dbReference type="AlphaFoldDB" id="A0AAV1SR93"/>
<sequence>MAMAQPFYLYFLAALLCFLLLKVSSTLHSSSSNTNNNGLKYLHLTFYQHDTLNKTSFVIVSGVAGVAAVTSTTSPFGSLFVNQDLLTLTPDPSSKVVGNAEGFSVTSSFNGLNNILVQKVTLQSKDHMGSLTVIGNGQSILPSDISIVGGTGDFMFVQGYVRSTLVYAKSYTLTYKADFHIYWPPYANQVSLHN</sequence>
<dbReference type="PANTHER" id="PTHR47586:SF1">
    <property type="entry name" value="DIRIGENT PROTEIN"/>
    <property type="match status" value="1"/>
</dbReference>
<organism evidence="5 6">
    <name type="scientific">Dovyalis caffra</name>
    <dbReference type="NCBI Taxonomy" id="77055"/>
    <lineage>
        <taxon>Eukaryota</taxon>
        <taxon>Viridiplantae</taxon>
        <taxon>Streptophyta</taxon>
        <taxon>Embryophyta</taxon>
        <taxon>Tracheophyta</taxon>
        <taxon>Spermatophyta</taxon>
        <taxon>Magnoliopsida</taxon>
        <taxon>eudicotyledons</taxon>
        <taxon>Gunneridae</taxon>
        <taxon>Pentapetalae</taxon>
        <taxon>rosids</taxon>
        <taxon>fabids</taxon>
        <taxon>Malpighiales</taxon>
        <taxon>Salicaceae</taxon>
        <taxon>Flacourtieae</taxon>
        <taxon>Dovyalis</taxon>
    </lineage>
</organism>